<evidence type="ECO:0000313" key="1">
    <source>
        <dbReference type="EMBL" id="KAF2257167.1"/>
    </source>
</evidence>
<proteinExistence type="predicted"/>
<gene>
    <name evidence="1" type="ORF">BU26DRAFT_546296</name>
</gene>
<organism evidence="1 2">
    <name type="scientific">Trematosphaeria pertusa</name>
    <dbReference type="NCBI Taxonomy" id="390896"/>
    <lineage>
        <taxon>Eukaryota</taxon>
        <taxon>Fungi</taxon>
        <taxon>Dikarya</taxon>
        <taxon>Ascomycota</taxon>
        <taxon>Pezizomycotina</taxon>
        <taxon>Dothideomycetes</taxon>
        <taxon>Pleosporomycetidae</taxon>
        <taxon>Pleosporales</taxon>
        <taxon>Massarineae</taxon>
        <taxon>Trematosphaeriaceae</taxon>
        <taxon>Trematosphaeria</taxon>
    </lineage>
</organism>
<dbReference type="AlphaFoldDB" id="A0A6A6J483"/>
<dbReference type="CDD" id="cd02440">
    <property type="entry name" value="AdoMet_MTases"/>
    <property type="match status" value="1"/>
</dbReference>
<dbReference type="SUPFAM" id="SSF53335">
    <property type="entry name" value="S-adenosyl-L-methionine-dependent methyltransferases"/>
    <property type="match status" value="1"/>
</dbReference>
<reference evidence="1" key="1">
    <citation type="journal article" date="2020" name="Stud. Mycol.">
        <title>101 Dothideomycetes genomes: a test case for predicting lifestyles and emergence of pathogens.</title>
        <authorList>
            <person name="Haridas S."/>
            <person name="Albert R."/>
            <person name="Binder M."/>
            <person name="Bloem J."/>
            <person name="Labutti K."/>
            <person name="Salamov A."/>
            <person name="Andreopoulos B."/>
            <person name="Baker S."/>
            <person name="Barry K."/>
            <person name="Bills G."/>
            <person name="Bluhm B."/>
            <person name="Cannon C."/>
            <person name="Castanera R."/>
            <person name="Culley D."/>
            <person name="Daum C."/>
            <person name="Ezra D."/>
            <person name="Gonzalez J."/>
            <person name="Henrissat B."/>
            <person name="Kuo A."/>
            <person name="Liang C."/>
            <person name="Lipzen A."/>
            <person name="Lutzoni F."/>
            <person name="Magnuson J."/>
            <person name="Mondo S."/>
            <person name="Nolan M."/>
            <person name="Ohm R."/>
            <person name="Pangilinan J."/>
            <person name="Park H.-J."/>
            <person name="Ramirez L."/>
            <person name="Alfaro M."/>
            <person name="Sun H."/>
            <person name="Tritt A."/>
            <person name="Yoshinaga Y."/>
            <person name="Zwiers L.-H."/>
            <person name="Turgeon B."/>
            <person name="Goodwin S."/>
            <person name="Spatafora J."/>
            <person name="Crous P."/>
            <person name="Grigoriev I."/>
        </authorList>
    </citation>
    <scope>NUCLEOTIDE SEQUENCE</scope>
    <source>
        <strain evidence="1">CBS 122368</strain>
    </source>
</reference>
<accession>A0A6A6J483</accession>
<dbReference type="GeneID" id="54585162"/>
<dbReference type="Proteomes" id="UP000800094">
    <property type="component" value="Unassembled WGS sequence"/>
</dbReference>
<name>A0A6A6J483_9PLEO</name>
<evidence type="ECO:0008006" key="3">
    <source>
        <dbReference type="Google" id="ProtNLM"/>
    </source>
</evidence>
<dbReference type="OrthoDB" id="417697at2759"/>
<sequence>MTDLRTNYIISHGYAESGRLHLQQWLWKMQMGWDLHPSIKLPEDGELRIADHGCGNGCDWQPHICFTLANSEFPRAWIISMAGELEDAQLQRAVLTGFDISAVHFPAPENLPGNVNLKVLDAFVDPLPEELVGKFDVVHVRVFTAVVKNGNPAQLIANAVKMLKPGGYFQWDEMDSESLKAIPPQPSVSAAETQEMLDTSLVSARSAMSLDYSWIPRLGSLFEQHGLDVLADFRMDVKKEFRKPMTDSLLMVLGHIAKIAVRDGCMVGTDKNWEELWNNSGAEIENGVSVTTDMLVCVGRKRS</sequence>
<dbReference type="Gene3D" id="3.40.50.150">
    <property type="entry name" value="Vaccinia Virus protein VP39"/>
    <property type="match status" value="1"/>
</dbReference>
<keyword evidence="2" id="KW-1185">Reference proteome</keyword>
<dbReference type="RefSeq" id="XP_033692171.1">
    <property type="nucleotide sequence ID" value="XM_033831832.1"/>
</dbReference>
<protein>
    <recommendedName>
        <fullName evidence="3">Methyltransferase domain-containing protein</fullName>
    </recommendedName>
</protein>
<dbReference type="InterPro" id="IPR029063">
    <property type="entry name" value="SAM-dependent_MTases_sf"/>
</dbReference>
<dbReference type="EMBL" id="ML987189">
    <property type="protein sequence ID" value="KAF2257167.1"/>
    <property type="molecule type" value="Genomic_DNA"/>
</dbReference>
<evidence type="ECO:0000313" key="2">
    <source>
        <dbReference type="Proteomes" id="UP000800094"/>
    </source>
</evidence>